<dbReference type="GO" id="GO:0009103">
    <property type="term" value="P:lipopolysaccharide biosynthetic process"/>
    <property type="evidence" value="ECO:0007669"/>
    <property type="project" value="TreeGrafter"/>
</dbReference>
<dbReference type="CDD" id="cd03801">
    <property type="entry name" value="GT4_PimA-like"/>
    <property type="match status" value="1"/>
</dbReference>
<dbReference type="Gene3D" id="3.40.50.2000">
    <property type="entry name" value="Glycogen Phosphorylase B"/>
    <property type="match status" value="2"/>
</dbReference>
<dbReference type="Proteomes" id="UP000176480">
    <property type="component" value="Unassembled WGS sequence"/>
</dbReference>
<reference evidence="3 4" key="1">
    <citation type="journal article" date="2016" name="Nat. Commun.">
        <title>Thousands of microbial genomes shed light on interconnected biogeochemical processes in an aquifer system.</title>
        <authorList>
            <person name="Anantharaman K."/>
            <person name="Brown C.T."/>
            <person name="Hug L.A."/>
            <person name="Sharon I."/>
            <person name="Castelle C.J."/>
            <person name="Probst A.J."/>
            <person name="Thomas B.C."/>
            <person name="Singh A."/>
            <person name="Wilkins M.J."/>
            <person name="Karaoz U."/>
            <person name="Brodie E.L."/>
            <person name="Williams K.H."/>
            <person name="Hubbard S.S."/>
            <person name="Banfield J.F."/>
        </authorList>
    </citation>
    <scope>NUCLEOTIDE SEQUENCE [LARGE SCALE GENOMIC DNA]</scope>
</reference>
<dbReference type="Pfam" id="PF13439">
    <property type="entry name" value="Glyco_transf_4"/>
    <property type="match status" value="1"/>
</dbReference>
<sequence>MLTPYLPYPPASGGQIRTLYLLKYLSQNHEITLVSLYKNEKEKEYARHLKSFCKNIYLCKRAEKPWQLGNILSSIFSFLPFLIVRNYSVEAKKTIEKLLKTERFDVIHAETFYIMPHIPKTSIPILLVEQTIEFKVYQHFISHLPFIIKLGLVLDILKLRAWEIHYWKKASLVATVSDTDKKTIQSIAPLADPVVIPNGAGDEMFVDSLPEKKFNQPKLLFMGNFYWLQNVEAAEYLINKIFPQIKKQVPDISLIIAGQNTTNKIKIEKTNQIAIINIAPDDTATVKKLYSEATLFVSPIFGPGGTRLKILAAMASGLPVISTLIGIEGLGVEEKKHVLTAKSLDDFTNNILLAIKNHSLYYHIQKQAFSLVKQKYSWPSLAKQLEIAYQQITN</sequence>
<dbReference type="Pfam" id="PF13692">
    <property type="entry name" value="Glyco_trans_1_4"/>
    <property type="match status" value="1"/>
</dbReference>
<proteinExistence type="predicted"/>
<protein>
    <recommendedName>
        <fullName evidence="2">Glycosyltransferase subfamily 4-like N-terminal domain-containing protein</fullName>
    </recommendedName>
</protein>
<name>A0A1F7JB10_9BACT</name>
<keyword evidence="1" id="KW-0808">Transferase</keyword>
<dbReference type="AlphaFoldDB" id="A0A1F7JB10"/>
<gene>
    <name evidence="3" type="ORF">A2966_04735</name>
</gene>
<dbReference type="EMBL" id="MGAR01000001">
    <property type="protein sequence ID" value="OGK52784.1"/>
    <property type="molecule type" value="Genomic_DNA"/>
</dbReference>
<evidence type="ECO:0000256" key="1">
    <source>
        <dbReference type="ARBA" id="ARBA00022679"/>
    </source>
</evidence>
<dbReference type="PANTHER" id="PTHR46401">
    <property type="entry name" value="GLYCOSYLTRANSFERASE WBBK-RELATED"/>
    <property type="match status" value="1"/>
</dbReference>
<dbReference type="InterPro" id="IPR028098">
    <property type="entry name" value="Glyco_trans_4-like_N"/>
</dbReference>
<evidence type="ECO:0000313" key="3">
    <source>
        <dbReference type="EMBL" id="OGK52784.1"/>
    </source>
</evidence>
<feature type="domain" description="Glycosyltransferase subfamily 4-like N-terminal" evidence="2">
    <location>
        <begin position="12"/>
        <end position="199"/>
    </location>
</feature>
<evidence type="ECO:0000313" key="4">
    <source>
        <dbReference type="Proteomes" id="UP000176480"/>
    </source>
</evidence>
<organism evidence="3 4">
    <name type="scientific">Candidatus Roizmanbacteria bacterium RIFCSPLOWO2_01_FULL_41_22</name>
    <dbReference type="NCBI Taxonomy" id="1802067"/>
    <lineage>
        <taxon>Bacteria</taxon>
        <taxon>Candidatus Roizmaniibacteriota</taxon>
    </lineage>
</organism>
<dbReference type="SUPFAM" id="SSF53756">
    <property type="entry name" value="UDP-Glycosyltransferase/glycogen phosphorylase"/>
    <property type="match status" value="1"/>
</dbReference>
<comment type="caution">
    <text evidence="3">The sequence shown here is derived from an EMBL/GenBank/DDBJ whole genome shotgun (WGS) entry which is preliminary data.</text>
</comment>
<evidence type="ECO:0000259" key="2">
    <source>
        <dbReference type="Pfam" id="PF13439"/>
    </source>
</evidence>
<dbReference type="GO" id="GO:0016757">
    <property type="term" value="F:glycosyltransferase activity"/>
    <property type="evidence" value="ECO:0007669"/>
    <property type="project" value="TreeGrafter"/>
</dbReference>
<accession>A0A1F7JB10</accession>
<dbReference type="PANTHER" id="PTHR46401:SF2">
    <property type="entry name" value="GLYCOSYLTRANSFERASE WBBK-RELATED"/>
    <property type="match status" value="1"/>
</dbReference>
<dbReference type="STRING" id="1802067.A2966_04735"/>